<organism evidence="2 3">
    <name type="scientific">Dibothriocephalus latus</name>
    <name type="common">Fish tapeworm</name>
    <name type="synonym">Diphyllobothrium latum</name>
    <dbReference type="NCBI Taxonomy" id="60516"/>
    <lineage>
        <taxon>Eukaryota</taxon>
        <taxon>Metazoa</taxon>
        <taxon>Spiralia</taxon>
        <taxon>Lophotrochozoa</taxon>
        <taxon>Platyhelminthes</taxon>
        <taxon>Cestoda</taxon>
        <taxon>Eucestoda</taxon>
        <taxon>Diphyllobothriidea</taxon>
        <taxon>Diphyllobothriidae</taxon>
        <taxon>Dibothriocephalus</taxon>
    </lineage>
</organism>
<evidence type="ECO:0000313" key="3">
    <source>
        <dbReference type="Proteomes" id="UP000281553"/>
    </source>
</evidence>
<gene>
    <name evidence="2" type="ORF">DILT_LOCUS11598</name>
</gene>
<dbReference type="OrthoDB" id="10433724at2759"/>
<reference evidence="2 3" key="1">
    <citation type="submission" date="2018-11" db="EMBL/GenBank/DDBJ databases">
        <authorList>
            <consortium name="Pathogen Informatics"/>
        </authorList>
    </citation>
    <scope>NUCLEOTIDE SEQUENCE [LARGE SCALE GENOMIC DNA]</scope>
</reference>
<evidence type="ECO:0000313" key="2">
    <source>
        <dbReference type="EMBL" id="VDN15767.1"/>
    </source>
</evidence>
<dbReference type="EMBL" id="UYRU01063561">
    <property type="protein sequence ID" value="VDN15767.1"/>
    <property type="molecule type" value="Genomic_DNA"/>
</dbReference>
<keyword evidence="3" id="KW-1185">Reference proteome</keyword>
<sequence length="230" mass="26630">MKCELIDCKKRINQLEEHPEAPEEEWEEGSVEEPFESFPFSLLTNQADIGVQVNTLEEDDFEKLVELNKKIVVSLLLLESERDALRLDLQKSNGELFEMSLQAQDAAIERELLQAEYREIVRQNTKETEEKARMTTPVQMETQASNTEAVTLSEKATQASIQVETTEERGLKKELTLTRHMVEDLQKRLGDRDRLIEILRKERNRLDQGDSLKQIKELKAKVVNVPSFFV</sequence>
<accession>A0A3P7LVY4</accession>
<feature type="region of interest" description="Disordered" evidence="1">
    <location>
        <begin position="126"/>
        <end position="145"/>
    </location>
</feature>
<name>A0A3P7LVY4_DIBLA</name>
<dbReference type="AlphaFoldDB" id="A0A3P7LVY4"/>
<feature type="compositionally biased region" description="Polar residues" evidence="1">
    <location>
        <begin position="136"/>
        <end position="145"/>
    </location>
</feature>
<evidence type="ECO:0000256" key="1">
    <source>
        <dbReference type="SAM" id="MobiDB-lite"/>
    </source>
</evidence>
<protein>
    <submittedName>
        <fullName evidence="2">Uncharacterized protein</fullName>
    </submittedName>
</protein>
<proteinExistence type="predicted"/>
<dbReference type="Proteomes" id="UP000281553">
    <property type="component" value="Unassembled WGS sequence"/>
</dbReference>